<keyword evidence="1" id="KW-0732">Signal</keyword>
<proteinExistence type="predicted"/>
<feature type="domain" description="Surface antigen" evidence="5">
    <location>
        <begin position="87"/>
        <end position="171"/>
    </location>
</feature>
<dbReference type="GO" id="GO:0019867">
    <property type="term" value="C:outer membrane"/>
    <property type="evidence" value="ECO:0007669"/>
    <property type="project" value="InterPro"/>
</dbReference>
<dbReference type="Pfam" id="PF05433">
    <property type="entry name" value="Rick_17kDa_Anti"/>
    <property type="match status" value="1"/>
</dbReference>
<evidence type="ECO:0000256" key="2">
    <source>
        <dbReference type="ARBA" id="ARBA00023139"/>
    </source>
</evidence>
<dbReference type="InterPro" id="IPR032635">
    <property type="entry name" value="Anti_2"/>
</dbReference>
<evidence type="ECO:0000259" key="4">
    <source>
        <dbReference type="Pfam" id="PF05433"/>
    </source>
</evidence>
<evidence type="ECO:0000313" key="6">
    <source>
        <dbReference type="EMBL" id="VAV92481.1"/>
    </source>
</evidence>
<dbReference type="InterPro" id="IPR016364">
    <property type="entry name" value="Surface_antigen_Rickettsia"/>
</dbReference>
<keyword evidence="2" id="KW-0564">Palmitate</keyword>
<feature type="domain" description="Glycine zipper 2TM" evidence="4">
    <location>
        <begin position="41"/>
        <end position="84"/>
    </location>
</feature>
<dbReference type="EMBL" id="UOED01000076">
    <property type="protein sequence ID" value="VAV92481.1"/>
    <property type="molecule type" value="Genomic_DNA"/>
</dbReference>
<accession>A0A3B0RM13</accession>
<dbReference type="Pfam" id="PF16998">
    <property type="entry name" value="17kDa_Anti_2"/>
    <property type="match status" value="1"/>
</dbReference>
<dbReference type="AlphaFoldDB" id="A0A3B0RM13"/>
<feature type="region of interest" description="Disordered" evidence="3">
    <location>
        <begin position="101"/>
        <end position="129"/>
    </location>
</feature>
<dbReference type="PIRSF" id="PIRSF002721">
    <property type="entry name" value="Surface_antigen_Rickettsia"/>
    <property type="match status" value="1"/>
</dbReference>
<evidence type="ECO:0000256" key="1">
    <source>
        <dbReference type="ARBA" id="ARBA00022729"/>
    </source>
</evidence>
<reference evidence="6" key="1">
    <citation type="submission" date="2018-06" db="EMBL/GenBank/DDBJ databases">
        <authorList>
            <person name="Zhirakovskaya E."/>
        </authorList>
    </citation>
    <scope>NUCLEOTIDE SEQUENCE</scope>
</reference>
<feature type="compositionally biased region" description="Polar residues" evidence="3">
    <location>
        <begin position="111"/>
        <end position="129"/>
    </location>
</feature>
<evidence type="ECO:0000259" key="5">
    <source>
        <dbReference type="Pfam" id="PF16998"/>
    </source>
</evidence>
<dbReference type="PROSITE" id="PS51257">
    <property type="entry name" value="PROKAR_LIPOPROTEIN"/>
    <property type="match status" value="1"/>
</dbReference>
<protein>
    <submittedName>
        <fullName evidence="6">17 kDa surface antigen</fullName>
    </submittedName>
</protein>
<keyword evidence="2" id="KW-0449">Lipoprotein</keyword>
<organism evidence="6">
    <name type="scientific">hydrothermal vent metagenome</name>
    <dbReference type="NCBI Taxonomy" id="652676"/>
    <lineage>
        <taxon>unclassified sequences</taxon>
        <taxon>metagenomes</taxon>
        <taxon>ecological metagenomes</taxon>
    </lineage>
</organism>
<gene>
    <name evidence="6" type="ORF">MNBD_ALPHA02-594</name>
</gene>
<dbReference type="InterPro" id="IPR008816">
    <property type="entry name" value="Gly_zipper_2TM_dom"/>
</dbReference>
<evidence type="ECO:0000256" key="3">
    <source>
        <dbReference type="SAM" id="MobiDB-lite"/>
    </source>
</evidence>
<name>A0A3B0RM13_9ZZZZ</name>
<sequence length="172" mass="18138">MNEKGFRMLLSNSPKPKAAIAATMIVAASLLLTSCTKEETGTLLGAIGGAVIGDAIGGRNGSTGQVIAVAAGTLAGAYIGREIGKSLDRADRLAMQEKTQYSLEKSKSGDTTKWYNPDSGNSGTITPQPAYTNKTDEYCREYQQTVTVGGKTETAYGTACRQEDGTWKISNQ</sequence>